<dbReference type="AlphaFoldDB" id="A0A2U2HE63"/>
<evidence type="ECO:0000313" key="1">
    <source>
        <dbReference type="EMBL" id="PWF41738.1"/>
    </source>
</evidence>
<name>A0A2U2HE63_9BURK</name>
<organism evidence="1 2">
    <name type="scientific">Massilia glaciei</name>
    <dbReference type="NCBI Taxonomy" id="1524097"/>
    <lineage>
        <taxon>Bacteria</taxon>
        <taxon>Pseudomonadati</taxon>
        <taxon>Pseudomonadota</taxon>
        <taxon>Betaproteobacteria</taxon>
        <taxon>Burkholderiales</taxon>
        <taxon>Oxalobacteraceae</taxon>
        <taxon>Telluria group</taxon>
        <taxon>Massilia</taxon>
    </lineage>
</organism>
<protein>
    <recommendedName>
        <fullName evidence="3">Ribosomal protein S3AE</fullName>
    </recommendedName>
</protein>
<keyword evidence="2" id="KW-1185">Reference proteome</keyword>
<sequence>MSETIPFPIRKECPPGACVCDREVLLSDPAADLRVLFLTREEEKKLIERIEGLTTYPDLRKLEERLLALLGITLRITPSARGVRTVRGLNIQLLERPGLCRKTRENVPAALRRCLTNNPEIVYALLNVDGLFDDFD</sequence>
<dbReference type="Proteomes" id="UP000241421">
    <property type="component" value="Unassembled WGS sequence"/>
</dbReference>
<comment type="caution">
    <text evidence="1">The sequence shown here is derived from an EMBL/GenBank/DDBJ whole genome shotgun (WGS) entry which is preliminary data.</text>
</comment>
<dbReference type="EMBL" id="PXWF02000309">
    <property type="protein sequence ID" value="PWF41738.1"/>
    <property type="molecule type" value="Genomic_DNA"/>
</dbReference>
<dbReference type="RefSeq" id="WP_106759876.1">
    <property type="nucleotide sequence ID" value="NZ_PXWF02000309.1"/>
</dbReference>
<evidence type="ECO:0008006" key="3">
    <source>
        <dbReference type="Google" id="ProtNLM"/>
    </source>
</evidence>
<proteinExistence type="predicted"/>
<dbReference type="OrthoDB" id="6120755at2"/>
<accession>A0A2U2HE63</accession>
<reference evidence="1 2" key="1">
    <citation type="submission" date="2018-04" db="EMBL/GenBank/DDBJ databases">
        <title>Massilia violaceinigra sp. nov., a novel purple-pigmented bacterium isolated from Tianshan glacier, Xinjiang, China.</title>
        <authorList>
            <person name="Wang H."/>
        </authorList>
    </citation>
    <scope>NUCLEOTIDE SEQUENCE [LARGE SCALE GENOMIC DNA]</scope>
    <source>
        <strain evidence="1 2">B448-2</strain>
    </source>
</reference>
<gene>
    <name evidence="1" type="ORF">C7C56_023980</name>
</gene>
<evidence type="ECO:0000313" key="2">
    <source>
        <dbReference type="Proteomes" id="UP000241421"/>
    </source>
</evidence>